<keyword evidence="1" id="KW-0472">Membrane</keyword>
<accession>A0A151A961</accession>
<name>A0A151A961_9EURY</name>
<reference evidence="2 3" key="1">
    <citation type="submission" date="2016-02" db="EMBL/GenBank/DDBJ databases">
        <title>Genome sequence of Halalkalicoccus paucihalophilus DSM 24557.</title>
        <authorList>
            <person name="Poehlein A."/>
            <person name="Daniel R."/>
        </authorList>
    </citation>
    <scope>NUCLEOTIDE SEQUENCE [LARGE SCALE GENOMIC DNA]</scope>
    <source>
        <strain evidence="2 3">DSM 24557</strain>
    </source>
</reference>
<feature type="transmembrane region" description="Helical" evidence="1">
    <location>
        <begin position="122"/>
        <end position="139"/>
    </location>
</feature>
<feature type="transmembrane region" description="Helical" evidence="1">
    <location>
        <begin position="38"/>
        <end position="58"/>
    </location>
</feature>
<feature type="transmembrane region" description="Helical" evidence="1">
    <location>
        <begin position="145"/>
        <end position="169"/>
    </location>
</feature>
<evidence type="ECO:0000313" key="3">
    <source>
        <dbReference type="Proteomes" id="UP000075321"/>
    </source>
</evidence>
<dbReference type="PANTHER" id="PTHR34989:SF1">
    <property type="entry name" value="PROTEIN HDED"/>
    <property type="match status" value="1"/>
</dbReference>
<dbReference type="Proteomes" id="UP000075321">
    <property type="component" value="Unassembled WGS sequence"/>
</dbReference>
<evidence type="ECO:0000256" key="1">
    <source>
        <dbReference type="SAM" id="Phobius"/>
    </source>
</evidence>
<proteinExistence type="predicted"/>
<dbReference type="EMBL" id="LTAZ01000017">
    <property type="protein sequence ID" value="KYH23917.1"/>
    <property type="molecule type" value="Genomic_DNA"/>
</dbReference>
<protein>
    <submittedName>
        <fullName evidence="2">Acid-resistance membrane protein</fullName>
    </submittedName>
</protein>
<dbReference type="PANTHER" id="PTHR34989">
    <property type="entry name" value="PROTEIN HDED"/>
    <property type="match status" value="1"/>
</dbReference>
<dbReference type="AlphaFoldDB" id="A0A151A961"/>
<organism evidence="2 3">
    <name type="scientific">Halalkalicoccus paucihalophilus</name>
    <dbReference type="NCBI Taxonomy" id="1008153"/>
    <lineage>
        <taxon>Archaea</taxon>
        <taxon>Methanobacteriati</taxon>
        <taxon>Methanobacteriota</taxon>
        <taxon>Stenosarchaea group</taxon>
        <taxon>Halobacteria</taxon>
        <taxon>Halobacteriales</taxon>
        <taxon>Halococcaceae</taxon>
        <taxon>Halalkalicoccus</taxon>
    </lineage>
</organism>
<dbReference type="Pfam" id="PF03729">
    <property type="entry name" value="DUF308"/>
    <property type="match status" value="1"/>
</dbReference>
<sequence>MHSLQDHWRLLLAMGIIIVGLGILAILSPLVAGLSATVALGALLIIGAVVHAAHVFTVQGWKGRTAQAVLAVVYLLAGLALVGNPAAGLATLTVLLVAFFFVDGLIEVYGGLKLRPETNWQWMVASGAISIVLAGLIWVTLPFAIVWVVGLLFGINLLTTGISMIEIAFGGRSASKEGRAPAGEPRGA</sequence>
<gene>
    <name evidence="2" type="ORF">HAPAU_39960</name>
</gene>
<feature type="transmembrane region" description="Helical" evidence="1">
    <location>
        <begin position="12"/>
        <end position="32"/>
    </location>
</feature>
<dbReference type="GO" id="GO:0005886">
    <property type="term" value="C:plasma membrane"/>
    <property type="evidence" value="ECO:0007669"/>
    <property type="project" value="TreeGrafter"/>
</dbReference>
<comment type="caution">
    <text evidence="2">The sequence shown here is derived from an EMBL/GenBank/DDBJ whole genome shotgun (WGS) entry which is preliminary data.</text>
</comment>
<dbReference type="OrthoDB" id="163497at2157"/>
<dbReference type="PATRIC" id="fig|1008153.3.peg.4278"/>
<keyword evidence="3" id="KW-1185">Reference proteome</keyword>
<dbReference type="InterPro" id="IPR005325">
    <property type="entry name" value="DUF308_memb"/>
</dbReference>
<keyword evidence="1" id="KW-0812">Transmembrane</keyword>
<keyword evidence="1" id="KW-1133">Transmembrane helix</keyword>
<dbReference type="InterPro" id="IPR052712">
    <property type="entry name" value="Acid_resist_chaperone_HdeD"/>
</dbReference>
<evidence type="ECO:0000313" key="2">
    <source>
        <dbReference type="EMBL" id="KYH23917.1"/>
    </source>
</evidence>
<feature type="transmembrane region" description="Helical" evidence="1">
    <location>
        <begin position="65"/>
        <end position="83"/>
    </location>
</feature>